<dbReference type="InterPro" id="IPR036259">
    <property type="entry name" value="MFS_trans_sf"/>
</dbReference>
<feature type="transmembrane region" description="Helical" evidence="6">
    <location>
        <begin position="345"/>
        <end position="365"/>
    </location>
</feature>
<evidence type="ECO:0000313" key="8">
    <source>
        <dbReference type="Proteomes" id="UP000002499"/>
    </source>
</evidence>
<dbReference type="Proteomes" id="UP000002499">
    <property type="component" value="Unassembled WGS sequence"/>
</dbReference>
<proteinExistence type="predicted"/>
<dbReference type="EMBL" id="GL698501">
    <property type="protein sequence ID" value="EFY89236.1"/>
    <property type="molecule type" value="Genomic_DNA"/>
</dbReference>
<dbReference type="PANTHER" id="PTHR43791">
    <property type="entry name" value="PERMEASE-RELATED"/>
    <property type="match status" value="1"/>
</dbReference>
<gene>
    <name evidence="7" type="ORF">MAC_04617</name>
</gene>
<dbReference type="InterPro" id="IPR011701">
    <property type="entry name" value="MFS"/>
</dbReference>
<dbReference type="InParanoid" id="E9E419"/>
<keyword evidence="5 6" id="KW-0472">Membrane</keyword>
<evidence type="ECO:0000256" key="5">
    <source>
        <dbReference type="ARBA" id="ARBA00023136"/>
    </source>
</evidence>
<evidence type="ECO:0000256" key="1">
    <source>
        <dbReference type="ARBA" id="ARBA00004141"/>
    </source>
</evidence>
<feature type="transmembrane region" description="Helical" evidence="6">
    <location>
        <begin position="371"/>
        <end position="389"/>
    </location>
</feature>
<dbReference type="GO" id="GO:0016020">
    <property type="term" value="C:membrane"/>
    <property type="evidence" value="ECO:0007669"/>
    <property type="project" value="UniProtKB-SubCell"/>
</dbReference>
<dbReference type="GO" id="GO:0022857">
    <property type="term" value="F:transmembrane transporter activity"/>
    <property type="evidence" value="ECO:0007669"/>
    <property type="project" value="InterPro"/>
</dbReference>
<evidence type="ECO:0000256" key="4">
    <source>
        <dbReference type="ARBA" id="ARBA00022989"/>
    </source>
</evidence>
<keyword evidence="3 6" id="KW-0812">Transmembrane</keyword>
<comment type="subcellular location">
    <subcellularLocation>
        <location evidence="1">Membrane</location>
        <topology evidence="1">Multi-pass membrane protein</topology>
    </subcellularLocation>
</comment>
<reference evidence="7 8" key="1">
    <citation type="journal article" date="2011" name="PLoS Genet.">
        <title>Genome sequencing and comparative transcriptomics of the model entomopathogenic fungi Metarhizium anisopliae and M. acridum.</title>
        <authorList>
            <person name="Gao Q."/>
            <person name="Jin K."/>
            <person name="Ying S.H."/>
            <person name="Zhang Y."/>
            <person name="Xiao G."/>
            <person name="Shang Y."/>
            <person name="Duan Z."/>
            <person name="Hu X."/>
            <person name="Xie X.Q."/>
            <person name="Zhou G."/>
            <person name="Peng G."/>
            <person name="Luo Z."/>
            <person name="Huang W."/>
            <person name="Wang B."/>
            <person name="Fang W."/>
            <person name="Wang S."/>
            <person name="Zhong Y."/>
            <person name="Ma L.J."/>
            <person name="St Leger R.J."/>
            <person name="Zhao G.P."/>
            <person name="Pei Y."/>
            <person name="Feng M.G."/>
            <person name="Xia Y."/>
            <person name="Wang C."/>
        </authorList>
    </citation>
    <scope>NUCLEOTIDE SEQUENCE [LARGE SCALE GENOMIC DNA]</scope>
    <source>
        <strain evidence="7 8">CQMa 102</strain>
    </source>
</reference>
<feature type="transmembrane region" description="Helical" evidence="6">
    <location>
        <begin position="318"/>
        <end position="338"/>
    </location>
</feature>
<feature type="transmembrane region" description="Helical" evidence="6">
    <location>
        <begin position="457"/>
        <end position="476"/>
    </location>
</feature>
<name>E9E419_METAQ</name>
<dbReference type="eggNOG" id="KOG2533">
    <property type="taxonomic scope" value="Eukaryota"/>
</dbReference>
<feature type="transmembrane region" description="Helical" evidence="6">
    <location>
        <begin position="196"/>
        <end position="222"/>
    </location>
</feature>
<dbReference type="Gene3D" id="1.20.1250.20">
    <property type="entry name" value="MFS general substrate transporter like domains"/>
    <property type="match status" value="2"/>
</dbReference>
<accession>E9E419</accession>
<evidence type="ECO:0000256" key="2">
    <source>
        <dbReference type="ARBA" id="ARBA00022448"/>
    </source>
</evidence>
<feature type="transmembrane region" description="Helical" evidence="6">
    <location>
        <begin position="396"/>
        <end position="417"/>
    </location>
</feature>
<evidence type="ECO:0000313" key="7">
    <source>
        <dbReference type="EMBL" id="EFY89236.1"/>
    </source>
</evidence>
<dbReference type="FunFam" id="1.20.1250.20:FF:000068">
    <property type="entry name" value="MFS general substrate transporter"/>
    <property type="match status" value="1"/>
</dbReference>
<keyword evidence="8" id="KW-1185">Reference proteome</keyword>
<dbReference type="OrthoDB" id="2962993at2759"/>
<protein>
    <submittedName>
        <fullName evidence="7">MFS transporter</fullName>
    </submittedName>
</protein>
<dbReference type="HOGENOM" id="CLU_001265_0_1_1"/>
<keyword evidence="4 6" id="KW-1133">Transmembrane helix</keyword>
<dbReference type="SUPFAM" id="SSF103473">
    <property type="entry name" value="MFS general substrate transporter"/>
    <property type="match status" value="1"/>
</dbReference>
<dbReference type="AlphaFoldDB" id="E9E419"/>
<feature type="transmembrane region" description="Helical" evidence="6">
    <location>
        <begin position="171"/>
        <end position="190"/>
    </location>
</feature>
<sequence length="524" mass="58439">MDRAGNAPELGYVLSNVSTYSKIVIYRPSHPAPLVPLGKCQGPPTGEEEIPSMSPPLLAVASAEKHQVSVESQSQDALGPAIIMQLETIDSRAERKLLLKLDAFFVPIIMVVYLTCFLDRTNIGNVKVACMPEDIGASPQQFSTAVSIFYATYVAFEPPWTIMMKWMTPRILLTSLCVVWSLATIFRGFITNIGGLYAVRLILGACEAGLFPALNLYLTMVYKRDEQATRVSYLFRWVYTIEGIFSFLVAPVIWFGLPNDPSIAYFLTGDERRMMPVRAVQRAQYMGSEEFSWGEIRIGLKDPKLYLSAAIQFCQDTLLYGFSTFLPSIIASMGYSVIQAQYLSIPVYIFGRLCFLAVAFVSDRFCVRGPFLLLANIPGIIGYVLILCPTSNPVRFFGTFLCAVAVYNGPGLNLTWLNVNVAPHYRRAIGMQLSIGNSAGIVAGQIYRNAPYVLGNSFSVAALGLSQFIIVLKWFYLRRCNEEKRRIADGNKDDTRKVRTGDRELDFKYHLPHISELIMNIPSG</sequence>
<organism evidence="8">
    <name type="scientific">Metarhizium acridum (strain CQMa 102)</name>
    <dbReference type="NCBI Taxonomy" id="655827"/>
    <lineage>
        <taxon>Eukaryota</taxon>
        <taxon>Fungi</taxon>
        <taxon>Dikarya</taxon>
        <taxon>Ascomycota</taxon>
        <taxon>Pezizomycotina</taxon>
        <taxon>Sordariomycetes</taxon>
        <taxon>Hypocreomycetidae</taxon>
        <taxon>Hypocreales</taxon>
        <taxon>Clavicipitaceae</taxon>
        <taxon>Metarhizium</taxon>
    </lineage>
</organism>
<dbReference type="PANTHER" id="PTHR43791:SF24">
    <property type="entry name" value="NICOTINIC ACID PLASMA MEMBRANE TRANSPORTER"/>
    <property type="match status" value="1"/>
</dbReference>
<evidence type="ECO:0000256" key="6">
    <source>
        <dbReference type="SAM" id="Phobius"/>
    </source>
</evidence>
<keyword evidence="2" id="KW-0813">Transport</keyword>
<feature type="transmembrane region" description="Helical" evidence="6">
    <location>
        <begin position="97"/>
        <end position="118"/>
    </location>
</feature>
<dbReference type="OMA" id="ICPTSNG"/>
<dbReference type="Pfam" id="PF07690">
    <property type="entry name" value="MFS_1"/>
    <property type="match status" value="2"/>
</dbReference>
<feature type="transmembrane region" description="Helical" evidence="6">
    <location>
        <begin position="234"/>
        <end position="257"/>
    </location>
</feature>
<evidence type="ECO:0000256" key="3">
    <source>
        <dbReference type="ARBA" id="ARBA00022692"/>
    </source>
</evidence>